<protein>
    <submittedName>
        <fullName evidence="5">SpoVK protein</fullName>
    </submittedName>
</protein>
<keyword evidence="3" id="KW-0067">ATP-binding</keyword>
<keyword evidence="2" id="KW-0547">Nucleotide-binding</keyword>
<dbReference type="PANTHER" id="PTHR43392:SF2">
    <property type="entry name" value="AAA-TYPE ATPASE FAMILY PROTEIN _ ANKYRIN REPEAT FAMILY PROTEIN"/>
    <property type="match status" value="1"/>
</dbReference>
<organism evidence="5 6">
    <name type="scientific">Symbiodinium natans</name>
    <dbReference type="NCBI Taxonomy" id="878477"/>
    <lineage>
        <taxon>Eukaryota</taxon>
        <taxon>Sar</taxon>
        <taxon>Alveolata</taxon>
        <taxon>Dinophyceae</taxon>
        <taxon>Suessiales</taxon>
        <taxon>Symbiodiniaceae</taxon>
        <taxon>Symbiodinium</taxon>
    </lineage>
</organism>
<dbReference type="InterPro" id="IPR050773">
    <property type="entry name" value="CbxX/CfxQ_RuBisCO_ESX"/>
</dbReference>
<dbReference type="AlphaFoldDB" id="A0A812S4Y6"/>
<dbReference type="OrthoDB" id="443902at2759"/>
<dbReference type="EMBL" id="CAJNDS010002419">
    <property type="protein sequence ID" value="CAE7467224.1"/>
    <property type="molecule type" value="Genomic_DNA"/>
</dbReference>
<evidence type="ECO:0000256" key="2">
    <source>
        <dbReference type="ARBA" id="ARBA00022741"/>
    </source>
</evidence>
<feature type="domain" description="AAA+ ATPase" evidence="4">
    <location>
        <begin position="73"/>
        <end position="215"/>
    </location>
</feature>
<comment type="caution">
    <text evidence="5">The sequence shown here is derived from an EMBL/GenBank/DDBJ whole genome shotgun (WGS) entry which is preliminary data.</text>
</comment>
<dbReference type="Proteomes" id="UP000604046">
    <property type="component" value="Unassembled WGS sequence"/>
</dbReference>
<reference evidence="5" key="1">
    <citation type="submission" date="2021-02" db="EMBL/GenBank/DDBJ databases">
        <authorList>
            <person name="Dougan E. K."/>
            <person name="Rhodes N."/>
            <person name="Thang M."/>
            <person name="Chan C."/>
        </authorList>
    </citation>
    <scope>NUCLEOTIDE SEQUENCE</scope>
</reference>
<dbReference type="CDD" id="cd00009">
    <property type="entry name" value="AAA"/>
    <property type="match status" value="1"/>
</dbReference>
<sequence length="261" mass="29156">MKAVNVVMDIFSSHLRNPQAVVFALRVDKLMEKLNNMVGLTKVKAGMAELRAMVEFDQWRKKLLPDAKSLMGQSFHMQFLGNPGTGKTVVARIVGELLVEMGVIAKEGDETIFNEVSRADLVAEYTGQTAPKVIGAVEKATGGVLFIDEAYSLKKEGKDKFGQEAVDTLIKEIEDKRDKVIAIFAGYDKEMETFFEANPGFKSRVPFKFFFEDYKCDELNKISEIFMEDKGFSASEPAKVWLGRTIKFATGCCEAPDICNF</sequence>
<comment type="similarity">
    <text evidence="1">Belongs to the CbxX/CfxQ family.</text>
</comment>
<dbReference type="InterPro" id="IPR000641">
    <property type="entry name" value="CbxX/CfxQ"/>
</dbReference>
<dbReference type="PRINTS" id="PR00819">
    <property type="entry name" value="CBXCFQXSUPER"/>
</dbReference>
<gene>
    <name evidence="5" type="primary">spoVK</name>
    <name evidence="5" type="ORF">SNAT2548_LOCUS26120</name>
</gene>
<dbReference type="InterPro" id="IPR027417">
    <property type="entry name" value="P-loop_NTPase"/>
</dbReference>
<dbReference type="GO" id="GO:0016887">
    <property type="term" value="F:ATP hydrolysis activity"/>
    <property type="evidence" value="ECO:0007669"/>
    <property type="project" value="InterPro"/>
</dbReference>
<evidence type="ECO:0000313" key="5">
    <source>
        <dbReference type="EMBL" id="CAE7467224.1"/>
    </source>
</evidence>
<evidence type="ECO:0000256" key="1">
    <source>
        <dbReference type="ARBA" id="ARBA00010378"/>
    </source>
</evidence>
<proteinExistence type="inferred from homology"/>
<dbReference type="SMART" id="SM00382">
    <property type="entry name" value="AAA"/>
    <property type="match status" value="1"/>
</dbReference>
<accession>A0A812S4Y6</accession>
<dbReference type="SUPFAM" id="SSF52540">
    <property type="entry name" value="P-loop containing nucleoside triphosphate hydrolases"/>
    <property type="match status" value="1"/>
</dbReference>
<evidence type="ECO:0000256" key="3">
    <source>
        <dbReference type="ARBA" id="ARBA00022840"/>
    </source>
</evidence>
<dbReference type="Pfam" id="PF00004">
    <property type="entry name" value="AAA"/>
    <property type="match status" value="1"/>
</dbReference>
<dbReference type="PANTHER" id="PTHR43392">
    <property type="entry name" value="AAA-TYPE ATPASE FAMILY PROTEIN / ANKYRIN REPEAT FAMILY PROTEIN"/>
    <property type="match status" value="1"/>
</dbReference>
<dbReference type="GO" id="GO:0005524">
    <property type="term" value="F:ATP binding"/>
    <property type="evidence" value="ECO:0007669"/>
    <property type="project" value="UniProtKB-KW"/>
</dbReference>
<evidence type="ECO:0000259" key="4">
    <source>
        <dbReference type="SMART" id="SM00382"/>
    </source>
</evidence>
<name>A0A812S4Y6_9DINO</name>
<keyword evidence="6" id="KW-1185">Reference proteome</keyword>
<dbReference type="Gene3D" id="3.40.50.300">
    <property type="entry name" value="P-loop containing nucleotide triphosphate hydrolases"/>
    <property type="match status" value="1"/>
</dbReference>
<evidence type="ECO:0000313" key="6">
    <source>
        <dbReference type="Proteomes" id="UP000604046"/>
    </source>
</evidence>
<dbReference type="FunFam" id="3.40.50.300:FF:000216">
    <property type="entry name" value="Type VII secretion ATPase EccA"/>
    <property type="match status" value="1"/>
</dbReference>
<dbReference type="InterPro" id="IPR003959">
    <property type="entry name" value="ATPase_AAA_core"/>
</dbReference>
<dbReference type="InterPro" id="IPR003593">
    <property type="entry name" value="AAA+_ATPase"/>
</dbReference>